<feature type="domain" description="Core-binding (CB)" evidence="4">
    <location>
        <begin position="1"/>
        <end position="57"/>
    </location>
</feature>
<dbReference type="InterPro" id="IPR010998">
    <property type="entry name" value="Integrase_recombinase_N"/>
</dbReference>
<evidence type="ECO:0000313" key="6">
    <source>
        <dbReference type="Proteomes" id="UP000824681"/>
    </source>
</evidence>
<dbReference type="PROSITE" id="PS51900">
    <property type="entry name" value="CB"/>
    <property type="match status" value="1"/>
</dbReference>
<dbReference type="InterPro" id="IPR044068">
    <property type="entry name" value="CB"/>
</dbReference>
<reference evidence="5 6" key="1">
    <citation type="journal article" date="2021" name="ACS Chem. Biol.">
        <title>Genomic-Led Discovery of a Novel Glycopeptide Antibiotic by Nonomuraea coxensis DSM 45129.</title>
        <authorList>
            <person name="Yushchuk O."/>
            <person name="Vior N.M."/>
            <person name="Andreo-Vidal A."/>
            <person name="Berini F."/>
            <person name="Ruckert C."/>
            <person name="Busche T."/>
            <person name="Binda E."/>
            <person name="Kalinowski J."/>
            <person name="Truman A.W."/>
            <person name="Marinelli F."/>
        </authorList>
    </citation>
    <scope>NUCLEOTIDE SEQUENCE [LARGE SCALE GENOMIC DNA]</scope>
    <source>
        <strain evidence="5 6">DSM 45129</strain>
    </source>
</reference>
<keyword evidence="2" id="KW-0233">DNA recombination</keyword>
<evidence type="ECO:0000256" key="3">
    <source>
        <dbReference type="PROSITE-ProRule" id="PRU01248"/>
    </source>
</evidence>
<dbReference type="InterPro" id="IPR013762">
    <property type="entry name" value="Integrase-like_cat_sf"/>
</dbReference>
<name>A0ABX8TSF2_9ACTN</name>
<evidence type="ECO:0000259" key="4">
    <source>
        <dbReference type="PROSITE" id="PS51900"/>
    </source>
</evidence>
<dbReference type="EMBL" id="CP068985">
    <property type="protein sequence ID" value="QYC37651.1"/>
    <property type="molecule type" value="Genomic_DNA"/>
</dbReference>
<dbReference type="Gene3D" id="1.10.443.10">
    <property type="entry name" value="Intergrase catalytic core"/>
    <property type="match status" value="1"/>
</dbReference>
<evidence type="ECO:0000256" key="2">
    <source>
        <dbReference type="ARBA" id="ARBA00023172"/>
    </source>
</evidence>
<sequence length="172" mass="18851">MDVLKGGCGLALANERKLRDLSAQDVDKWLAAKAKTHSTSTVARLRSCLNRIIKRAMARDKVRRNVVELCRVPQGQEGRPSKALRMAQAEEVLKAAEGKNLCAPIVVSLLTGARTEELRALRWDHVDLMGNLDGIRRYRRTSPCGAPYGTGETPRPASAAVPSRFLSGAWTC</sequence>
<accession>A0ABX8TSF2</accession>
<keyword evidence="6" id="KW-1185">Reference proteome</keyword>
<evidence type="ECO:0000256" key="1">
    <source>
        <dbReference type="ARBA" id="ARBA00023125"/>
    </source>
</evidence>
<dbReference type="InterPro" id="IPR011010">
    <property type="entry name" value="DNA_brk_join_enz"/>
</dbReference>
<dbReference type="Proteomes" id="UP000824681">
    <property type="component" value="Chromosome"/>
</dbReference>
<gene>
    <name evidence="5" type="ORF">Nocox_00060</name>
</gene>
<proteinExistence type="predicted"/>
<evidence type="ECO:0000313" key="5">
    <source>
        <dbReference type="EMBL" id="QYC37651.1"/>
    </source>
</evidence>
<protein>
    <recommendedName>
        <fullName evidence="4">Core-binding (CB) domain-containing protein</fullName>
    </recommendedName>
</protein>
<keyword evidence="1 3" id="KW-0238">DNA-binding</keyword>
<dbReference type="SUPFAM" id="SSF56349">
    <property type="entry name" value="DNA breaking-rejoining enzymes"/>
    <property type="match status" value="1"/>
</dbReference>
<organism evidence="5 6">
    <name type="scientific">Nonomuraea coxensis DSM 45129</name>
    <dbReference type="NCBI Taxonomy" id="1122611"/>
    <lineage>
        <taxon>Bacteria</taxon>
        <taxon>Bacillati</taxon>
        <taxon>Actinomycetota</taxon>
        <taxon>Actinomycetes</taxon>
        <taxon>Streptosporangiales</taxon>
        <taxon>Streptosporangiaceae</taxon>
        <taxon>Nonomuraea</taxon>
    </lineage>
</organism>
<dbReference type="RefSeq" id="WP_211212849.1">
    <property type="nucleotide sequence ID" value="NZ_CP068985.1"/>
</dbReference>
<dbReference type="Gene3D" id="1.10.150.130">
    <property type="match status" value="1"/>
</dbReference>